<dbReference type="PROSITE" id="PS00134">
    <property type="entry name" value="TRYPSIN_HIS"/>
    <property type="match status" value="1"/>
</dbReference>
<accession>A0ABQ3L3X4</accession>
<comment type="similarity">
    <text evidence="1">Belongs to the peptidase S1 family.</text>
</comment>
<dbReference type="CDD" id="cd00190">
    <property type="entry name" value="Tryp_SPc"/>
    <property type="match status" value="1"/>
</dbReference>
<dbReference type="PANTHER" id="PTHR24276:SF91">
    <property type="entry name" value="AT26814P-RELATED"/>
    <property type="match status" value="1"/>
</dbReference>
<dbReference type="SMART" id="SM00020">
    <property type="entry name" value="Tryp_SPc"/>
    <property type="match status" value="1"/>
</dbReference>
<dbReference type="InterPro" id="IPR050430">
    <property type="entry name" value="Peptidase_S1"/>
</dbReference>
<dbReference type="EMBL" id="BNAY01000001">
    <property type="protein sequence ID" value="GHH00928.1"/>
    <property type="molecule type" value="Genomic_DNA"/>
</dbReference>
<dbReference type="Pfam" id="PF00089">
    <property type="entry name" value="Trypsin"/>
    <property type="match status" value="1"/>
</dbReference>
<dbReference type="GO" id="GO:0006508">
    <property type="term" value="P:proteolysis"/>
    <property type="evidence" value="ECO:0007669"/>
    <property type="project" value="UniProtKB-KW"/>
</dbReference>
<dbReference type="RefSeq" id="WP_191250535.1">
    <property type="nucleotide sequence ID" value="NZ_BNAY01000001.1"/>
</dbReference>
<evidence type="ECO:0000256" key="2">
    <source>
        <dbReference type="ARBA" id="ARBA00023157"/>
    </source>
</evidence>
<name>A0ABQ3L3X4_9PSEU</name>
<reference evidence="6" key="1">
    <citation type="journal article" date="2019" name="Int. J. Syst. Evol. Microbiol.">
        <title>The Global Catalogue of Microorganisms (GCM) 10K type strain sequencing project: providing services to taxonomists for standard genome sequencing and annotation.</title>
        <authorList>
            <consortium name="The Broad Institute Genomics Platform"/>
            <consortium name="The Broad Institute Genome Sequencing Center for Infectious Disease"/>
            <person name="Wu L."/>
            <person name="Ma J."/>
        </authorList>
    </citation>
    <scope>NUCLEOTIDE SEQUENCE [LARGE SCALE GENOMIC DNA]</scope>
    <source>
        <strain evidence="6">CGMCC 4.7683</strain>
    </source>
</reference>
<protein>
    <submittedName>
        <fullName evidence="5">Serine protease</fullName>
    </submittedName>
</protein>
<comment type="caution">
    <text evidence="5">The sequence shown here is derived from an EMBL/GenBank/DDBJ whole genome shotgun (WGS) entry which is preliminary data.</text>
</comment>
<dbReference type="PROSITE" id="PS50240">
    <property type="entry name" value="TRYPSIN_DOM"/>
    <property type="match status" value="1"/>
</dbReference>
<dbReference type="InterPro" id="IPR001254">
    <property type="entry name" value="Trypsin_dom"/>
</dbReference>
<keyword evidence="6" id="KW-1185">Reference proteome</keyword>
<dbReference type="Gene3D" id="2.40.10.10">
    <property type="entry name" value="Trypsin-like serine proteases"/>
    <property type="match status" value="1"/>
</dbReference>
<feature type="signal peptide" evidence="3">
    <location>
        <begin position="1"/>
        <end position="26"/>
    </location>
</feature>
<dbReference type="InterPro" id="IPR018114">
    <property type="entry name" value="TRYPSIN_HIS"/>
</dbReference>
<evidence type="ECO:0000259" key="4">
    <source>
        <dbReference type="PROSITE" id="PS50240"/>
    </source>
</evidence>
<keyword evidence="5" id="KW-0378">Hydrolase</keyword>
<dbReference type="PRINTS" id="PR00722">
    <property type="entry name" value="CHYMOTRYPSIN"/>
</dbReference>
<keyword evidence="3" id="KW-0732">Signal</keyword>
<dbReference type="InterPro" id="IPR043504">
    <property type="entry name" value="Peptidase_S1_PA_chymotrypsin"/>
</dbReference>
<dbReference type="SUPFAM" id="SSF50494">
    <property type="entry name" value="Trypsin-like serine proteases"/>
    <property type="match status" value="1"/>
</dbReference>
<feature type="domain" description="Peptidase S1" evidence="4">
    <location>
        <begin position="34"/>
        <end position="255"/>
    </location>
</feature>
<organism evidence="5 6">
    <name type="scientific">Amycolatopsis oliviviridis</name>
    <dbReference type="NCBI Taxonomy" id="1471590"/>
    <lineage>
        <taxon>Bacteria</taxon>
        <taxon>Bacillati</taxon>
        <taxon>Actinomycetota</taxon>
        <taxon>Actinomycetes</taxon>
        <taxon>Pseudonocardiales</taxon>
        <taxon>Pseudonocardiaceae</taxon>
        <taxon>Amycolatopsis</taxon>
    </lineage>
</organism>
<keyword evidence="5" id="KW-0645">Protease</keyword>
<dbReference type="PANTHER" id="PTHR24276">
    <property type="entry name" value="POLYSERASE-RELATED"/>
    <property type="match status" value="1"/>
</dbReference>
<dbReference type="InterPro" id="IPR001314">
    <property type="entry name" value="Peptidase_S1A"/>
</dbReference>
<evidence type="ECO:0000313" key="5">
    <source>
        <dbReference type="EMBL" id="GHH00928.1"/>
    </source>
</evidence>
<evidence type="ECO:0000256" key="3">
    <source>
        <dbReference type="SAM" id="SignalP"/>
    </source>
</evidence>
<proteinExistence type="inferred from homology"/>
<sequence>MFRKTGILAAGMAALGAVLVPGIAAAAEGPTPYVIGGHDATEDYSFMVSLQQGGRHFCGGSLISEDWVVTAAHCVQGARPEQIRTRIGARQHNSGGTETGVSRIIVHPDFGGEKPSGGDIALVRLDKPVTEQPIKIAEALGDAGTATRILGWGEHCVEQNCGAPEILQELDTKVMPAEKCRDVATGKEICTGSDTPDAMGCYGDSGGPQIKGRPGEWELVGATSRDGDTDPKCASGLGIWTDVTVYRDWIAEQQASSSNQGSTVA</sequence>
<dbReference type="InterPro" id="IPR009003">
    <property type="entry name" value="Peptidase_S1_PA"/>
</dbReference>
<evidence type="ECO:0000313" key="6">
    <source>
        <dbReference type="Proteomes" id="UP000635387"/>
    </source>
</evidence>
<gene>
    <name evidence="5" type="ORF">GCM10017790_00510</name>
</gene>
<feature type="chain" id="PRO_5047322508" evidence="3">
    <location>
        <begin position="27"/>
        <end position="265"/>
    </location>
</feature>
<dbReference type="GO" id="GO:0008233">
    <property type="term" value="F:peptidase activity"/>
    <property type="evidence" value="ECO:0007669"/>
    <property type="project" value="UniProtKB-KW"/>
</dbReference>
<dbReference type="Proteomes" id="UP000635387">
    <property type="component" value="Unassembled WGS sequence"/>
</dbReference>
<evidence type="ECO:0000256" key="1">
    <source>
        <dbReference type="ARBA" id="ARBA00007664"/>
    </source>
</evidence>
<keyword evidence="2" id="KW-1015">Disulfide bond</keyword>